<evidence type="ECO:0000256" key="1">
    <source>
        <dbReference type="SAM" id="MobiDB-lite"/>
    </source>
</evidence>
<dbReference type="PANTHER" id="PTHR39671:SF2">
    <property type="entry name" value="COMPLEX PROTEIN NUCLEASE, PUTATIVE KREPB1-RELATED"/>
    <property type="match status" value="1"/>
</dbReference>
<accession>A0A504XV24</accession>
<dbReference type="Gene3D" id="1.10.1520.10">
    <property type="entry name" value="Ribonuclease III domain"/>
    <property type="match status" value="1"/>
</dbReference>
<feature type="region of interest" description="Disordered" evidence="1">
    <location>
        <begin position="1140"/>
        <end position="1294"/>
    </location>
</feature>
<feature type="compositionally biased region" description="Basic and acidic residues" evidence="1">
    <location>
        <begin position="1207"/>
        <end position="1219"/>
    </location>
</feature>
<feature type="compositionally biased region" description="Low complexity" evidence="1">
    <location>
        <begin position="1260"/>
        <end position="1272"/>
    </location>
</feature>
<feature type="compositionally biased region" description="Low complexity" evidence="1">
    <location>
        <begin position="1142"/>
        <end position="1153"/>
    </location>
</feature>
<dbReference type="GO" id="GO:0004525">
    <property type="term" value="F:ribonuclease III activity"/>
    <property type="evidence" value="ECO:0007669"/>
    <property type="project" value="InterPro"/>
</dbReference>
<sequence length="1294" mass="138904">MSTSLLHLSSTQALHSSATHRLAATRASTATLLCSPHAVNHLPTTCAIPSRPVVHSSQAANVSDHHAQLTSGSRDWGSGGGTLFHPTRALRALTPVTVAHSDTFGSFRNANRAAAGTWWRSSTETASRVKGRRLGRVKDPFQGVFLQMQGCTEVEMTRRSPTPPPDFPLDSLPIYEPHDHNGPPRTKIGFHLPMRSLPASLALDFFFPGAGPNDSPQAANASSSSSRAHSNGGSANIDLDVRYEEAGNGAGSEHQQHTSRLDRAAHGTEGLSAAGAGSVTGDTSTAFCRLCRESFDNDGTLRSHITVADRARHVSHPVREVALETLTLLAVRGYPIDNIMTVWADILFNCPLFPRIRSMTNPRWSIEKRAARIGTILRALKQVGVLDVALATAEPTDVVGSLNSRYRRRRVAFERLEYIGDNCWGNNISNRILLLYPDQQWLYSERCSTFTLVRDACEMNVNLDFVFDTLELWHLLSTTAHSRLGSGKVKADLVEGIFGELHLHLYGMVPKLQDDVEYVETNGAREVQLVAVVEHCLTELYDLIVLKHARDLVTSAIPLAKELAAKRIWARTRPFVLPQKRPNTGRARSKTAMSNGAPHASAFPSAAPTVGRAATAARTGSFPATRTGAATANASVTTLEDLFDVSPSSLQQQHDMSACGAASGTIESRADGRTEVAVVSDSGKGSRHHTKERAEEAAAVARGRAGVMPISPLFSTPLSLTLSASIGLGSTRVLPALPRLFTTPHVYPERVPNPLRLLPLSAIPSMTYCHHTRSDVFARMKVSYERLGLLHEGSSRMHYVVSPIPPAWAVLIGTLVPQLVGFVPLPVKPIGDIKGASAEARRLLVPMDEGGLYCRDALYNLAVSPSSPAAASSPHAAPSPMSTAWTLQNAGLPSLSVTPSKTREDDDDASSGENGRSGCTFAPSRYVPPGIRAPPAGVVTDRARSSGEGPAQHSAEDNSPKASATVCAQRMKAATDYWRRRSQTSLQNFSAGSGEANTQEQRASRQAGTPMPPSGKVGSSAAQQVVDMDPLLVYFTFSRIRPRFSCGRTIESTLKQFRDGELHPRDLPLLSVLTDGAHYYSQNNRRLYVYKQLKREGLLDMLPVRLRPLPQTKRMRSKYSPQTCALNATLMRDTANRDGLRDASATAADSSDASDIEGSHDDHDACTSLAAVGEPGAGDDEFRRGNRSAPSSSSPPRPASCATGSGLEREAVGSGDTRKAPTRRNQKKQPQPQHGLALSQQSSNANCSETASQRPGKSKGAAAARSPSTSSSDGGGNGGTSALEAELRKLGLHT</sequence>
<evidence type="ECO:0000313" key="4">
    <source>
        <dbReference type="Proteomes" id="UP000318447"/>
    </source>
</evidence>
<feature type="region of interest" description="Disordered" evidence="1">
    <location>
        <begin position="987"/>
        <end position="1022"/>
    </location>
</feature>
<dbReference type="Pfam" id="PF00636">
    <property type="entry name" value="Ribonuclease_3"/>
    <property type="match status" value="1"/>
</dbReference>
<dbReference type="InterPro" id="IPR036389">
    <property type="entry name" value="RNase_III_sf"/>
</dbReference>
<dbReference type="VEuPathDB" id="TriTrypDB:LdCL_200013900"/>
<gene>
    <name evidence="3" type="ORF">CGC21_29380</name>
</gene>
<proteinExistence type="predicted"/>
<feature type="compositionally biased region" description="Low complexity" evidence="1">
    <location>
        <begin position="218"/>
        <end position="235"/>
    </location>
</feature>
<dbReference type="EMBL" id="RHLC01000023">
    <property type="protein sequence ID" value="TPP49910.1"/>
    <property type="molecule type" value="Genomic_DNA"/>
</dbReference>
<dbReference type="FunFam" id="1.10.1520.10:FF:000028">
    <property type="entry name" value="RNA editing complex protein MP90"/>
    <property type="match status" value="1"/>
</dbReference>
<feature type="region of interest" description="Disordered" evidence="1">
    <location>
        <begin position="214"/>
        <end position="235"/>
    </location>
</feature>
<organism evidence="3 4">
    <name type="scientific">Leishmania donovani</name>
    <dbReference type="NCBI Taxonomy" id="5661"/>
    <lineage>
        <taxon>Eukaryota</taxon>
        <taxon>Discoba</taxon>
        <taxon>Euglenozoa</taxon>
        <taxon>Kinetoplastea</taxon>
        <taxon>Metakinetoplastina</taxon>
        <taxon>Trypanosomatida</taxon>
        <taxon>Trypanosomatidae</taxon>
        <taxon>Leishmaniinae</taxon>
        <taxon>Leishmania</taxon>
    </lineage>
</organism>
<feature type="compositionally biased region" description="Polar residues" evidence="1">
    <location>
        <begin position="1228"/>
        <end position="1255"/>
    </location>
</feature>
<dbReference type="Proteomes" id="UP000318447">
    <property type="component" value="Unassembled WGS sequence"/>
</dbReference>
<evidence type="ECO:0000313" key="3">
    <source>
        <dbReference type="EMBL" id="TPP49910.1"/>
    </source>
</evidence>
<dbReference type="VEuPathDB" id="TriTrypDB:LdBPK_200920.1"/>
<dbReference type="CDD" id="cd23728">
    <property type="entry name" value="ZF_RNaseIII_KREN1"/>
    <property type="match status" value="1"/>
</dbReference>
<feature type="region of interest" description="Disordered" evidence="1">
    <location>
        <begin position="579"/>
        <end position="619"/>
    </location>
</feature>
<dbReference type="VEuPathDB" id="TriTrypDB:LDHU3_20.1120"/>
<protein>
    <recommendedName>
        <fullName evidence="2">RNase III domain-containing protein</fullName>
    </recommendedName>
</protein>
<dbReference type="PANTHER" id="PTHR39671">
    <property type="entry name" value="COMPLEX PROTEIN NUCLEASE, PUTATIVE KREPB1-RELATED-RELATED"/>
    <property type="match status" value="1"/>
</dbReference>
<dbReference type="VEuPathDB" id="TriTrypDB:LDHU3_20.1130"/>
<dbReference type="VEuPathDB" id="TriTrypDB:LdBPK_200910.1"/>
<dbReference type="InterPro" id="IPR000999">
    <property type="entry name" value="RNase_III_dom"/>
</dbReference>
<feature type="compositionally biased region" description="Low complexity" evidence="1">
    <location>
        <begin position="597"/>
        <end position="619"/>
    </location>
</feature>
<feature type="domain" description="RNase III" evidence="2">
    <location>
        <begin position="414"/>
        <end position="504"/>
    </location>
</feature>
<feature type="compositionally biased region" description="Basic and acidic residues" evidence="1">
    <location>
        <begin position="1285"/>
        <end position="1294"/>
    </location>
</feature>
<dbReference type="SUPFAM" id="SSF69065">
    <property type="entry name" value="RNase III domain-like"/>
    <property type="match status" value="1"/>
</dbReference>
<feature type="region of interest" description="Disordered" evidence="1">
    <location>
        <begin position="892"/>
        <end position="967"/>
    </location>
</feature>
<feature type="compositionally biased region" description="Polar residues" evidence="1">
    <location>
        <begin position="987"/>
        <end position="1007"/>
    </location>
</feature>
<name>A0A504XV24_LEIDO</name>
<comment type="caution">
    <text evidence="3">The sequence shown here is derived from an EMBL/GenBank/DDBJ whole genome shotgun (WGS) entry which is preliminary data.</text>
</comment>
<dbReference type="VEuPathDB" id="TriTrypDB:LdCL_200013800"/>
<feature type="region of interest" description="Disordered" evidence="1">
    <location>
        <begin position="156"/>
        <end position="184"/>
    </location>
</feature>
<dbReference type="GO" id="GO:0006396">
    <property type="term" value="P:RNA processing"/>
    <property type="evidence" value="ECO:0007669"/>
    <property type="project" value="InterPro"/>
</dbReference>
<evidence type="ECO:0000259" key="2">
    <source>
        <dbReference type="Pfam" id="PF00636"/>
    </source>
</evidence>
<reference evidence="4" key="1">
    <citation type="submission" date="2019-02" db="EMBL/GenBank/DDBJ databases">
        <title>FDA dAtabase for Regulatory Grade micrObial Sequences (FDA-ARGOS): Supporting development and validation of Infectious Disease Dx tests.</title>
        <authorList>
            <person name="Duncan R."/>
            <person name="Fisher C."/>
            <person name="Tallon L."/>
            <person name="Sadzewicz L."/>
            <person name="Sengamalay N."/>
            <person name="Ott S."/>
            <person name="Godinez A."/>
            <person name="Nagaraj S."/>
            <person name="Vavikolanu K."/>
            <person name="Nadendla S."/>
            <person name="Aluvathingal J."/>
            <person name="Sichtig H."/>
        </authorList>
    </citation>
    <scope>NUCLEOTIDE SEQUENCE [LARGE SCALE GENOMIC DNA]</scope>
    <source>
        <strain evidence="4">FDAARGOS_361</strain>
    </source>
</reference>